<reference evidence="1 2" key="1">
    <citation type="submission" date="2016-01" db="EMBL/GenBank/DDBJ databases">
        <authorList>
            <person name="Mitreva M."/>
            <person name="Pepin K.H."/>
            <person name="Mihindukulasuriya K.A."/>
            <person name="Fulton R."/>
            <person name="Fronick C."/>
            <person name="O'Laughlin M."/>
            <person name="Miner T."/>
            <person name="Herter B."/>
            <person name="Rosa B.A."/>
            <person name="Cordes M."/>
            <person name="Tomlinson C."/>
            <person name="Wollam A."/>
            <person name="Palsikar V.B."/>
            <person name="Mardis E.R."/>
            <person name="Wilson R.K."/>
        </authorList>
    </citation>
    <scope>NUCLEOTIDE SEQUENCE [LARGE SCALE GENOMIC DNA]</scope>
    <source>
        <strain evidence="1 2">MJR7738</strain>
    </source>
</reference>
<dbReference type="Proteomes" id="UP000070063">
    <property type="component" value="Unassembled WGS sequence"/>
</dbReference>
<comment type="caution">
    <text evidence="1">The sequence shown here is derived from an EMBL/GenBank/DDBJ whole genome shotgun (WGS) entry which is preliminary data.</text>
</comment>
<evidence type="ECO:0000313" key="1">
    <source>
        <dbReference type="EMBL" id="KXA40587.1"/>
    </source>
</evidence>
<protein>
    <submittedName>
        <fullName evidence="1">Uncharacterized protein</fullName>
    </submittedName>
</protein>
<organism evidence="1 2">
    <name type="scientific">Staphylococcus lugdunensis</name>
    <dbReference type="NCBI Taxonomy" id="28035"/>
    <lineage>
        <taxon>Bacteria</taxon>
        <taxon>Bacillati</taxon>
        <taxon>Bacillota</taxon>
        <taxon>Bacilli</taxon>
        <taxon>Bacillales</taxon>
        <taxon>Staphylococcaceae</taxon>
        <taxon>Staphylococcus</taxon>
    </lineage>
</organism>
<dbReference type="EMBL" id="LRQI01000002">
    <property type="protein sequence ID" value="KXA40587.1"/>
    <property type="molecule type" value="Genomic_DNA"/>
</dbReference>
<name>A0ABD4EL89_STALU</name>
<sequence>MVYASHPTRLIQPTLHNFERQTHVKVETEQETTNSNTLYTKN</sequence>
<dbReference type="AlphaFoldDB" id="A0ABD4EL89"/>
<accession>A0ABD4EL89</accession>
<proteinExistence type="predicted"/>
<gene>
    <name evidence="1" type="ORF">HMPREF3225_00024</name>
</gene>
<evidence type="ECO:0000313" key="2">
    <source>
        <dbReference type="Proteomes" id="UP000070063"/>
    </source>
</evidence>